<proteinExistence type="predicted"/>
<dbReference type="Proteomes" id="UP001159363">
    <property type="component" value="Chromosome 1"/>
</dbReference>
<dbReference type="EMBL" id="JARBHB010000001">
    <property type="protein sequence ID" value="KAJ8896532.1"/>
    <property type="molecule type" value="Genomic_DNA"/>
</dbReference>
<comment type="caution">
    <text evidence="1">The sequence shown here is derived from an EMBL/GenBank/DDBJ whole genome shotgun (WGS) entry which is preliminary data.</text>
</comment>
<evidence type="ECO:0000313" key="2">
    <source>
        <dbReference type="Proteomes" id="UP001159363"/>
    </source>
</evidence>
<organism evidence="1 2">
    <name type="scientific">Dryococelus australis</name>
    <dbReference type="NCBI Taxonomy" id="614101"/>
    <lineage>
        <taxon>Eukaryota</taxon>
        <taxon>Metazoa</taxon>
        <taxon>Ecdysozoa</taxon>
        <taxon>Arthropoda</taxon>
        <taxon>Hexapoda</taxon>
        <taxon>Insecta</taxon>
        <taxon>Pterygota</taxon>
        <taxon>Neoptera</taxon>
        <taxon>Polyneoptera</taxon>
        <taxon>Phasmatodea</taxon>
        <taxon>Verophasmatodea</taxon>
        <taxon>Anareolatae</taxon>
        <taxon>Phasmatidae</taxon>
        <taxon>Eurycanthinae</taxon>
        <taxon>Dryococelus</taxon>
    </lineage>
</organism>
<keyword evidence="2" id="KW-1185">Reference proteome</keyword>
<protein>
    <submittedName>
        <fullName evidence="1">Uncharacterized protein</fullName>
    </submittedName>
</protein>
<reference evidence="1 2" key="1">
    <citation type="submission" date="2023-02" db="EMBL/GenBank/DDBJ databases">
        <title>LHISI_Scaffold_Assembly.</title>
        <authorList>
            <person name="Stuart O.P."/>
            <person name="Cleave R."/>
            <person name="Magrath M.J.L."/>
            <person name="Mikheyev A.S."/>
        </authorList>
    </citation>
    <scope>NUCLEOTIDE SEQUENCE [LARGE SCALE GENOMIC DNA]</scope>
    <source>
        <strain evidence="1">Daus_M_001</strain>
        <tissue evidence="1">Leg muscle</tissue>
    </source>
</reference>
<gene>
    <name evidence="1" type="ORF">PR048_001876</name>
</gene>
<evidence type="ECO:0000313" key="1">
    <source>
        <dbReference type="EMBL" id="KAJ8896532.1"/>
    </source>
</evidence>
<accession>A0ABQ9IIP4</accession>
<name>A0ABQ9IIP4_9NEOP</name>
<sequence>MSSCAEEYLLVGQYFKDKWNSPYCVGTIHGHRCAIQRPPSSGSEYSKNKQYFISDYCFLFADVGRQRCISDVGDNAFSLHENLMKHYLIESKKGGSKKLIFN</sequence>